<name>A0A078MSD7_9MICC</name>
<dbReference type="SUPFAM" id="SSF53633">
    <property type="entry name" value="Carbamate kinase-like"/>
    <property type="match status" value="1"/>
</dbReference>
<dbReference type="UniPathway" id="UPA00098">
    <property type="reaction ID" value="UER00359"/>
</dbReference>
<dbReference type="InterPro" id="IPR041739">
    <property type="entry name" value="G5K_ProB"/>
</dbReference>
<dbReference type="Gene3D" id="3.40.1160.10">
    <property type="entry name" value="Acetylglutamate kinase-like"/>
    <property type="match status" value="1"/>
</dbReference>
<feature type="compositionally biased region" description="Low complexity" evidence="9">
    <location>
        <begin position="416"/>
        <end position="427"/>
    </location>
</feature>
<dbReference type="PANTHER" id="PTHR43654">
    <property type="entry name" value="GLUTAMATE 5-KINASE"/>
    <property type="match status" value="1"/>
</dbReference>
<evidence type="ECO:0000256" key="6">
    <source>
        <dbReference type="ARBA" id="ARBA00022777"/>
    </source>
</evidence>
<dbReference type="CDD" id="cd21157">
    <property type="entry name" value="PUA_G5K"/>
    <property type="match status" value="1"/>
</dbReference>
<dbReference type="InterPro" id="IPR036974">
    <property type="entry name" value="PUA_sf"/>
</dbReference>
<feature type="region of interest" description="Disordered" evidence="9">
    <location>
        <begin position="402"/>
        <end position="434"/>
    </location>
</feature>
<dbReference type="InterPro" id="IPR011529">
    <property type="entry name" value="Glu_5kinase"/>
</dbReference>
<sequence>MTDNAHTDQTAPAPSAAAAAAPEKRRPLKSRAGLARARRIVVKVGSSSLTSVAGGISDDALQQLAAVLSARHRQGTEIIFVSSGAISAGLAPLGLTKRPSHLSTQQAAASVGQGLLMARYNEFFSRHGVTVSQVLLTVEDLMRRSTHANAHRAMERLLNFGVLPIVNENDTVASHEIRFGDNDRLAALVAHLVKADALILLSDVDALYDGPPAAGAVRIPEVTGPKDLEDVRIGKVGRAGTGTGGMVTKVEAATIAAASGIPALVTSTANAAAALAGEDVGTWFSTRGRRQPIRLLWLAHLARIRGTLVLDDGAVKAVGQRRRSLLAAGITEVRGSFEPGDPVALADSRGVVVAHGLTNYGSDELPAMLGRSTRELSQERGSSYDRAVVHVNDLVVLPGSRHADALSAGPEEPSRLPAGLPDAAPAPSDVPTAN</sequence>
<reference evidence="11" key="1">
    <citation type="submission" date="2014-07" db="EMBL/GenBank/DDBJ databases">
        <authorList>
            <person name="Urmite Genomes Urmite Genomes"/>
        </authorList>
    </citation>
    <scope>NUCLEOTIDE SEQUENCE</scope>
    <source>
        <strain evidence="11">11W110_air</strain>
    </source>
</reference>
<feature type="domain" description="PUA" evidence="10">
    <location>
        <begin position="306"/>
        <end position="390"/>
    </location>
</feature>
<dbReference type="GO" id="GO:0055129">
    <property type="term" value="P:L-proline biosynthetic process"/>
    <property type="evidence" value="ECO:0007669"/>
    <property type="project" value="UniProtKB-UniRule"/>
</dbReference>
<dbReference type="GO" id="GO:0005829">
    <property type="term" value="C:cytosol"/>
    <property type="evidence" value="ECO:0007669"/>
    <property type="project" value="TreeGrafter"/>
</dbReference>
<dbReference type="InterPro" id="IPR036393">
    <property type="entry name" value="AceGlu_kinase-like_sf"/>
</dbReference>
<keyword evidence="2 8" id="KW-0028">Amino-acid biosynthesis</keyword>
<dbReference type="SMR" id="A0A078MSD7"/>
<organism evidence="11">
    <name type="scientific">Arthrobacter saudimassiliensis</name>
    <dbReference type="NCBI Taxonomy" id="1461584"/>
    <lineage>
        <taxon>Bacteria</taxon>
        <taxon>Bacillati</taxon>
        <taxon>Actinomycetota</taxon>
        <taxon>Actinomycetes</taxon>
        <taxon>Micrococcales</taxon>
        <taxon>Micrococcaceae</taxon>
        <taxon>Arthrobacter</taxon>
    </lineage>
</organism>
<feature type="region of interest" description="Disordered" evidence="9">
    <location>
        <begin position="1"/>
        <end position="32"/>
    </location>
</feature>
<dbReference type="InterPro" id="IPR001057">
    <property type="entry name" value="Glu/AcGlu_kinase"/>
</dbReference>
<dbReference type="GO" id="GO:0004349">
    <property type="term" value="F:glutamate 5-kinase activity"/>
    <property type="evidence" value="ECO:0007669"/>
    <property type="project" value="UniProtKB-UniRule"/>
</dbReference>
<feature type="compositionally biased region" description="Polar residues" evidence="9">
    <location>
        <begin position="1"/>
        <end position="10"/>
    </location>
</feature>
<gene>
    <name evidence="8 11" type="primary">proB</name>
    <name evidence="11" type="ORF">BN1051_01674</name>
</gene>
<dbReference type="PIRSF" id="PIRSF000729">
    <property type="entry name" value="GK"/>
    <property type="match status" value="1"/>
</dbReference>
<dbReference type="GO" id="GO:0003723">
    <property type="term" value="F:RNA binding"/>
    <property type="evidence" value="ECO:0007669"/>
    <property type="project" value="InterPro"/>
</dbReference>
<dbReference type="InterPro" id="IPR002478">
    <property type="entry name" value="PUA"/>
</dbReference>
<comment type="subcellular location">
    <subcellularLocation>
        <location evidence="8">Cytoplasm</location>
    </subcellularLocation>
</comment>
<evidence type="ECO:0000256" key="9">
    <source>
        <dbReference type="SAM" id="MobiDB-lite"/>
    </source>
</evidence>
<feature type="compositionally biased region" description="Low complexity" evidence="9">
    <location>
        <begin position="11"/>
        <end position="21"/>
    </location>
</feature>
<evidence type="ECO:0000256" key="4">
    <source>
        <dbReference type="ARBA" id="ARBA00022679"/>
    </source>
</evidence>
<comment type="catalytic activity">
    <reaction evidence="8">
        <text>L-glutamate + ATP = L-glutamyl 5-phosphate + ADP</text>
        <dbReference type="Rhea" id="RHEA:14877"/>
        <dbReference type="ChEBI" id="CHEBI:29985"/>
        <dbReference type="ChEBI" id="CHEBI:30616"/>
        <dbReference type="ChEBI" id="CHEBI:58274"/>
        <dbReference type="ChEBI" id="CHEBI:456216"/>
        <dbReference type="EC" id="2.7.2.11"/>
    </reaction>
</comment>
<dbReference type="PANTHER" id="PTHR43654:SF1">
    <property type="entry name" value="ISOPENTENYL PHOSPHATE KINASE"/>
    <property type="match status" value="1"/>
</dbReference>
<keyword evidence="3 8" id="KW-0641">Proline biosynthesis</keyword>
<evidence type="ECO:0000256" key="3">
    <source>
        <dbReference type="ARBA" id="ARBA00022650"/>
    </source>
</evidence>
<feature type="binding site" evidence="8">
    <location>
        <begin position="202"/>
        <end position="203"/>
    </location>
    <ligand>
        <name>ATP</name>
        <dbReference type="ChEBI" id="CHEBI:30616"/>
    </ligand>
</feature>
<comment type="function">
    <text evidence="8">Catalyzes the transfer of a phosphate group to glutamate to form L-glutamate 5-phosphate.</text>
</comment>
<dbReference type="Pfam" id="PF00696">
    <property type="entry name" value="AA_kinase"/>
    <property type="match status" value="1"/>
</dbReference>
<proteinExistence type="inferred from homology"/>
<evidence type="ECO:0000313" key="11">
    <source>
        <dbReference type="EMBL" id="CEA08332.1"/>
    </source>
</evidence>
<dbReference type="GO" id="GO:0005524">
    <property type="term" value="F:ATP binding"/>
    <property type="evidence" value="ECO:0007669"/>
    <property type="project" value="UniProtKB-KW"/>
</dbReference>
<protein>
    <recommendedName>
        <fullName evidence="8">Glutamate 5-kinase</fullName>
        <ecNumber evidence="8">2.7.2.11</ecNumber>
    </recommendedName>
    <alternativeName>
        <fullName evidence="8">Gamma-glutamyl kinase</fullName>
        <shortName evidence="8">GK</shortName>
    </alternativeName>
</protein>
<comment type="pathway">
    <text evidence="8">Amino-acid biosynthesis; L-proline biosynthesis; L-glutamate 5-semialdehyde from L-glutamate: step 1/2.</text>
</comment>
<feature type="binding site" evidence="8">
    <location>
        <position position="170"/>
    </location>
    <ligand>
        <name>substrate</name>
    </ligand>
</feature>
<keyword evidence="4 8" id="KW-0808">Transferase</keyword>
<dbReference type="FunFam" id="3.40.1160.10:FF:000006">
    <property type="entry name" value="Glutamate 5-kinase"/>
    <property type="match status" value="1"/>
</dbReference>
<dbReference type="CDD" id="cd04242">
    <property type="entry name" value="AAK_G5K_ProB"/>
    <property type="match status" value="1"/>
</dbReference>
<dbReference type="AlphaFoldDB" id="A0A078MSD7"/>
<keyword evidence="6 8" id="KW-0418">Kinase</keyword>
<keyword evidence="5 8" id="KW-0547">Nucleotide-binding</keyword>
<evidence type="ECO:0000256" key="7">
    <source>
        <dbReference type="ARBA" id="ARBA00022840"/>
    </source>
</evidence>
<dbReference type="InterPro" id="IPR005715">
    <property type="entry name" value="Glu_5kinase/COase_Synthase"/>
</dbReference>
<feature type="binding site" evidence="8">
    <location>
        <position position="83"/>
    </location>
    <ligand>
        <name>substrate</name>
    </ligand>
</feature>
<dbReference type="HAMAP" id="MF_00456">
    <property type="entry name" value="ProB"/>
    <property type="match status" value="1"/>
</dbReference>
<accession>A0A078MSD7</accession>
<dbReference type="PRINTS" id="PR00474">
    <property type="entry name" value="GLU5KINASE"/>
</dbReference>
<comment type="similarity">
    <text evidence="8">Belongs to the glutamate 5-kinase family.</text>
</comment>
<evidence type="ECO:0000256" key="5">
    <source>
        <dbReference type="ARBA" id="ARBA00022741"/>
    </source>
</evidence>
<evidence type="ECO:0000256" key="1">
    <source>
        <dbReference type="ARBA" id="ARBA00022490"/>
    </source>
</evidence>
<keyword evidence="1 8" id="KW-0963">Cytoplasm</keyword>
<dbReference type="PATRIC" id="fig|1461584.3.peg.1661"/>
<dbReference type="SMART" id="SM00359">
    <property type="entry name" value="PUA"/>
    <property type="match status" value="1"/>
</dbReference>
<dbReference type="EC" id="2.7.2.11" evidence="8"/>
<dbReference type="PROSITE" id="PS50890">
    <property type="entry name" value="PUA"/>
    <property type="match status" value="1"/>
</dbReference>
<dbReference type="Pfam" id="PF01472">
    <property type="entry name" value="PUA"/>
    <property type="match status" value="1"/>
</dbReference>
<evidence type="ECO:0000259" key="10">
    <source>
        <dbReference type="SMART" id="SM00359"/>
    </source>
</evidence>
<dbReference type="EMBL" id="LN483070">
    <property type="protein sequence ID" value="CEA08332.1"/>
    <property type="molecule type" value="Genomic_DNA"/>
</dbReference>
<feature type="binding site" evidence="8">
    <location>
        <position position="43"/>
    </location>
    <ligand>
        <name>ATP</name>
        <dbReference type="ChEBI" id="CHEBI:30616"/>
    </ligand>
</feature>
<keyword evidence="7 8" id="KW-0067">ATP-binding</keyword>
<evidence type="ECO:0000256" key="2">
    <source>
        <dbReference type="ARBA" id="ARBA00022605"/>
    </source>
</evidence>
<feature type="binding site" evidence="8">
    <location>
        <position position="182"/>
    </location>
    <ligand>
        <name>substrate</name>
    </ligand>
</feature>
<dbReference type="NCBIfam" id="TIGR01027">
    <property type="entry name" value="proB"/>
    <property type="match status" value="1"/>
</dbReference>
<evidence type="ECO:0000256" key="8">
    <source>
        <dbReference type="HAMAP-Rule" id="MF_00456"/>
    </source>
</evidence>
<dbReference type="InterPro" id="IPR015947">
    <property type="entry name" value="PUA-like_sf"/>
</dbReference>
<dbReference type="SUPFAM" id="SSF88697">
    <property type="entry name" value="PUA domain-like"/>
    <property type="match status" value="1"/>
</dbReference>
<feature type="binding site" evidence="8">
    <location>
        <begin position="243"/>
        <end position="249"/>
    </location>
    <ligand>
        <name>ATP</name>
        <dbReference type="ChEBI" id="CHEBI:30616"/>
    </ligand>
</feature>
<dbReference type="InterPro" id="IPR001048">
    <property type="entry name" value="Asp/Glu/Uridylate_kinase"/>
</dbReference>
<dbReference type="Gene3D" id="2.30.130.10">
    <property type="entry name" value="PUA domain"/>
    <property type="match status" value="1"/>
</dbReference>